<name>A0AAE0VWW9_9BIVA</name>
<dbReference type="Proteomes" id="UP001195483">
    <property type="component" value="Unassembled WGS sequence"/>
</dbReference>
<sequence>MEIISAIVFLIGVAFVSGQCSEYKIEQCLNQTNGLFGGITNNNGIQDISKLCSESTTTAFACIKNEMNKCSASLSFTGKEELSLVNRITVEGLHKVCNIFAKMEQGSVECFNRAIQNSMSSIQACMKSDAAFASAELNTATIFCRTFDLTYKCGLERVREACPTHDDDFRSWHDAMHTLFACEDSGNSSSRRNTTPTLLLILLDVLVLITVGS</sequence>
<evidence type="ECO:0000313" key="2">
    <source>
        <dbReference type="EMBL" id="KAK3592217.1"/>
    </source>
</evidence>
<gene>
    <name evidence="2" type="ORF">CHS0354_037374</name>
</gene>
<reference evidence="2" key="2">
    <citation type="journal article" date="2021" name="Genome Biol. Evol.">
        <title>Developing a high-quality reference genome for a parasitic bivalve with doubly uniparental inheritance (Bivalvia: Unionida).</title>
        <authorList>
            <person name="Smith C.H."/>
        </authorList>
    </citation>
    <scope>NUCLEOTIDE SEQUENCE</scope>
    <source>
        <strain evidence="2">CHS0354</strain>
        <tissue evidence="2">Mantle</tissue>
    </source>
</reference>
<evidence type="ECO:0000313" key="3">
    <source>
        <dbReference type="Proteomes" id="UP001195483"/>
    </source>
</evidence>
<reference evidence="2" key="3">
    <citation type="submission" date="2023-05" db="EMBL/GenBank/DDBJ databases">
        <authorList>
            <person name="Smith C.H."/>
        </authorList>
    </citation>
    <scope>NUCLEOTIDE SEQUENCE</scope>
    <source>
        <strain evidence="2">CHS0354</strain>
        <tissue evidence="2">Mantle</tissue>
    </source>
</reference>
<keyword evidence="1" id="KW-0732">Signal</keyword>
<keyword evidence="3" id="KW-1185">Reference proteome</keyword>
<dbReference type="AlphaFoldDB" id="A0AAE0VWW9"/>
<reference evidence="2" key="1">
    <citation type="journal article" date="2021" name="Genome Biol. Evol.">
        <title>A High-Quality Reference Genome for a Parasitic Bivalve with Doubly Uniparental Inheritance (Bivalvia: Unionida).</title>
        <authorList>
            <person name="Smith C.H."/>
        </authorList>
    </citation>
    <scope>NUCLEOTIDE SEQUENCE</scope>
    <source>
        <strain evidence="2">CHS0354</strain>
    </source>
</reference>
<protein>
    <submittedName>
        <fullName evidence="2">Uncharacterized protein</fullName>
    </submittedName>
</protein>
<organism evidence="2 3">
    <name type="scientific">Potamilus streckersoni</name>
    <dbReference type="NCBI Taxonomy" id="2493646"/>
    <lineage>
        <taxon>Eukaryota</taxon>
        <taxon>Metazoa</taxon>
        <taxon>Spiralia</taxon>
        <taxon>Lophotrochozoa</taxon>
        <taxon>Mollusca</taxon>
        <taxon>Bivalvia</taxon>
        <taxon>Autobranchia</taxon>
        <taxon>Heteroconchia</taxon>
        <taxon>Palaeoheterodonta</taxon>
        <taxon>Unionida</taxon>
        <taxon>Unionoidea</taxon>
        <taxon>Unionidae</taxon>
        <taxon>Ambleminae</taxon>
        <taxon>Lampsilini</taxon>
        <taxon>Potamilus</taxon>
    </lineage>
</organism>
<evidence type="ECO:0000256" key="1">
    <source>
        <dbReference type="SAM" id="SignalP"/>
    </source>
</evidence>
<proteinExistence type="predicted"/>
<feature type="signal peptide" evidence="1">
    <location>
        <begin position="1"/>
        <end position="18"/>
    </location>
</feature>
<accession>A0AAE0VWW9</accession>
<feature type="chain" id="PRO_5042197128" evidence="1">
    <location>
        <begin position="19"/>
        <end position="213"/>
    </location>
</feature>
<dbReference type="EMBL" id="JAEAOA010002186">
    <property type="protein sequence ID" value="KAK3592217.1"/>
    <property type="molecule type" value="Genomic_DNA"/>
</dbReference>
<comment type="caution">
    <text evidence="2">The sequence shown here is derived from an EMBL/GenBank/DDBJ whole genome shotgun (WGS) entry which is preliminary data.</text>
</comment>